<dbReference type="EMBL" id="PVZF01000017">
    <property type="protein sequence ID" value="PRY10243.1"/>
    <property type="molecule type" value="Genomic_DNA"/>
</dbReference>
<keyword evidence="4" id="KW-1185">Reference proteome</keyword>
<evidence type="ECO:0000259" key="2">
    <source>
        <dbReference type="Pfam" id="PF21906"/>
    </source>
</evidence>
<dbReference type="InterPro" id="IPR036390">
    <property type="entry name" value="WH_DNA-bd_sf"/>
</dbReference>
<reference evidence="3 4" key="1">
    <citation type="submission" date="2018-03" db="EMBL/GenBank/DDBJ databases">
        <title>Genomic Encyclopedia of Archaeal and Bacterial Type Strains, Phase II (KMG-II): from individual species to whole genera.</title>
        <authorList>
            <person name="Goeker M."/>
        </authorList>
    </citation>
    <scope>NUCLEOTIDE SEQUENCE [LARGE SCALE GENOMIC DNA]</scope>
    <source>
        <strain evidence="3 4">DSM 19711</strain>
    </source>
</reference>
<dbReference type="PANTHER" id="PTHR43736:SF4">
    <property type="entry name" value="SLR1690 PROTEIN"/>
    <property type="match status" value="1"/>
</dbReference>
<dbReference type="Proteomes" id="UP000238083">
    <property type="component" value="Unassembled WGS sequence"/>
</dbReference>
<sequence length="206" mass="22548">MSDLQSYVRPSVAVDTVVLTVAPDAGLSVLLVRGPGGGWALPGTFLHEGETLAQAVLRSLRDKAHVDGLRPRQLHVFDALDRDDRGWVLSVAHLDVVPWERLTPVPDDVRLVPPDRTGPLPFDHAEIVDLGVQHTRREYAAAPDPAGLLPQPFTLRQLQTLHEAVAGGALPRDTFRRRVEPALRDTGELSSGQVGKPARLFVRRGR</sequence>
<dbReference type="Gene3D" id="3.90.79.10">
    <property type="entry name" value="Nucleoside Triphosphate Pyrophosphohydrolase"/>
    <property type="match status" value="1"/>
</dbReference>
<dbReference type="Pfam" id="PF21906">
    <property type="entry name" value="WHD_NrtR"/>
    <property type="match status" value="1"/>
</dbReference>
<evidence type="ECO:0000313" key="3">
    <source>
        <dbReference type="EMBL" id="PRY10243.1"/>
    </source>
</evidence>
<accession>A0A2T0QX11</accession>
<dbReference type="SUPFAM" id="SSF55811">
    <property type="entry name" value="Nudix"/>
    <property type="match status" value="1"/>
</dbReference>
<dbReference type="AlphaFoldDB" id="A0A2T0QX11"/>
<comment type="caution">
    <text evidence="3">The sequence shown here is derived from an EMBL/GenBank/DDBJ whole genome shotgun (WGS) entry which is preliminary data.</text>
</comment>
<dbReference type="InterPro" id="IPR036388">
    <property type="entry name" value="WH-like_DNA-bd_sf"/>
</dbReference>
<evidence type="ECO:0000313" key="4">
    <source>
        <dbReference type="Proteomes" id="UP000238083"/>
    </source>
</evidence>
<gene>
    <name evidence="3" type="ORF">CLV37_11717</name>
</gene>
<dbReference type="InterPro" id="IPR015797">
    <property type="entry name" value="NUDIX_hydrolase-like_dom_sf"/>
</dbReference>
<feature type="domain" description="Nudix hydrolase" evidence="1">
    <location>
        <begin position="22"/>
        <end position="120"/>
    </location>
</feature>
<proteinExistence type="predicted"/>
<feature type="domain" description="NrtR DNA-binding winged helix" evidence="2">
    <location>
        <begin position="147"/>
        <end position="201"/>
    </location>
</feature>
<dbReference type="SUPFAM" id="SSF46785">
    <property type="entry name" value="Winged helix' DNA-binding domain"/>
    <property type="match status" value="1"/>
</dbReference>
<dbReference type="CDD" id="cd18873">
    <property type="entry name" value="NUDIX_NadM_like"/>
    <property type="match status" value="1"/>
</dbReference>
<protein>
    <submittedName>
        <fullName evidence="3">ADP-ribose pyrophosphatase YjhB (NUDIX family)</fullName>
    </submittedName>
</protein>
<organism evidence="3 4">
    <name type="scientific">Kineococcus rhizosphaerae</name>
    <dbReference type="NCBI Taxonomy" id="559628"/>
    <lineage>
        <taxon>Bacteria</taxon>
        <taxon>Bacillati</taxon>
        <taxon>Actinomycetota</taxon>
        <taxon>Actinomycetes</taxon>
        <taxon>Kineosporiales</taxon>
        <taxon>Kineosporiaceae</taxon>
        <taxon>Kineococcus</taxon>
    </lineage>
</organism>
<dbReference type="InterPro" id="IPR000086">
    <property type="entry name" value="NUDIX_hydrolase_dom"/>
</dbReference>
<dbReference type="InterPro" id="IPR054105">
    <property type="entry name" value="WHD_NrtR"/>
</dbReference>
<evidence type="ECO:0000259" key="1">
    <source>
        <dbReference type="Pfam" id="PF00293"/>
    </source>
</evidence>
<dbReference type="RefSeq" id="WP_211298927.1">
    <property type="nucleotide sequence ID" value="NZ_PVZF01000017.1"/>
</dbReference>
<dbReference type="Gene3D" id="1.10.10.10">
    <property type="entry name" value="Winged helix-like DNA-binding domain superfamily/Winged helix DNA-binding domain"/>
    <property type="match status" value="1"/>
</dbReference>
<dbReference type="PANTHER" id="PTHR43736">
    <property type="entry name" value="ADP-RIBOSE PYROPHOSPHATASE"/>
    <property type="match status" value="1"/>
</dbReference>
<dbReference type="Pfam" id="PF00293">
    <property type="entry name" value="NUDIX"/>
    <property type="match status" value="1"/>
</dbReference>
<name>A0A2T0QX11_9ACTN</name>